<feature type="domain" description="B12-dependent ribonucleotide reductase insertion" evidence="14">
    <location>
        <begin position="136"/>
        <end position="232"/>
    </location>
</feature>
<evidence type="ECO:0000259" key="12">
    <source>
        <dbReference type="Pfam" id="PF02867"/>
    </source>
</evidence>
<dbReference type="GO" id="GO:0004748">
    <property type="term" value="F:ribonucleoside-diphosphate reductase activity, thioredoxin disulfide as acceptor"/>
    <property type="evidence" value="ECO:0007669"/>
    <property type="project" value="InterPro"/>
</dbReference>
<dbReference type="InterPro" id="IPR040763">
    <property type="entry name" value="RNR_alpha_hel"/>
</dbReference>
<dbReference type="Gene3D" id="3.30.1620.10">
    <property type="entry name" value="b-12 dependent (class ii) ribonucleotide reductase, Chain A, Domain 2"/>
    <property type="match status" value="1"/>
</dbReference>
<evidence type="ECO:0000256" key="8">
    <source>
        <dbReference type="ARBA" id="ARBA00023157"/>
    </source>
</evidence>
<feature type="domain" description="Ribonucleotide reductase large subunit C-terminal" evidence="12">
    <location>
        <begin position="318"/>
        <end position="446"/>
    </location>
</feature>
<evidence type="ECO:0000256" key="1">
    <source>
        <dbReference type="ARBA" id="ARBA00001922"/>
    </source>
</evidence>
<evidence type="ECO:0000256" key="6">
    <source>
        <dbReference type="ARBA" id="ARBA00022705"/>
    </source>
</evidence>
<dbReference type="InterPro" id="IPR054158">
    <property type="entry name" value="RNR-II_ins_dom"/>
</dbReference>
<proteinExistence type="inferred from homology"/>
<dbReference type="AlphaFoldDB" id="A0A401YZ62"/>
<dbReference type="InterPro" id="IPR000788">
    <property type="entry name" value="RNR_lg_C"/>
</dbReference>
<feature type="domain" description="Ribonucleotide reductase alpha-helical" evidence="13">
    <location>
        <begin position="6"/>
        <end position="74"/>
    </location>
</feature>
<keyword evidence="8" id="KW-1015">Disulfide bond</keyword>
<keyword evidence="7" id="KW-0560">Oxidoreductase</keyword>
<dbReference type="GO" id="GO:0031419">
    <property type="term" value="F:cobalamin binding"/>
    <property type="evidence" value="ECO:0007669"/>
    <property type="project" value="UniProtKB-KW"/>
</dbReference>
<keyword evidence="16" id="KW-1185">Reference proteome</keyword>
<name>A0A401YZ62_9ACTN</name>
<evidence type="ECO:0000256" key="7">
    <source>
        <dbReference type="ARBA" id="ARBA00023002"/>
    </source>
</evidence>
<organism evidence="15 16">
    <name type="scientific">Embleya hyalina</name>
    <dbReference type="NCBI Taxonomy" id="516124"/>
    <lineage>
        <taxon>Bacteria</taxon>
        <taxon>Bacillati</taxon>
        <taxon>Actinomycetota</taxon>
        <taxon>Actinomycetes</taxon>
        <taxon>Kitasatosporales</taxon>
        <taxon>Streptomycetaceae</taxon>
        <taxon>Embleya</taxon>
    </lineage>
</organism>
<comment type="catalytic activity">
    <reaction evidence="11">
        <text>a 2'-deoxyribonucleoside 5'-triphosphate + [thioredoxin]-disulfide + H2O = a ribonucleoside 5'-triphosphate + [thioredoxin]-dithiol</text>
        <dbReference type="Rhea" id="RHEA:12701"/>
        <dbReference type="Rhea" id="RHEA-COMP:10698"/>
        <dbReference type="Rhea" id="RHEA-COMP:10700"/>
        <dbReference type="ChEBI" id="CHEBI:15377"/>
        <dbReference type="ChEBI" id="CHEBI:29950"/>
        <dbReference type="ChEBI" id="CHEBI:50058"/>
        <dbReference type="ChEBI" id="CHEBI:61557"/>
        <dbReference type="ChEBI" id="CHEBI:61560"/>
        <dbReference type="EC" id="1.17.4.2"/>
    </reaction>
</comment>
<evidence type="ECO:0000256" key="3">
    <source>
        <dbReference type="ARBA" id="ARBA00012275"/>
    </source>
</evidence>
<gene>
    <name evidence="15" type="primary">nrdZ</name>
    <name evidence="15" type="ORF">EHYA_07562</name>
</gene>
<comment type="cofactor">
    <cofactor evidence="1">
        <name>adenosylcob(III)alamin</name>
        <dbReference type="ChEBI" id="CHEBI:18408"/>
    </cofactor>
</comment>
<accession>A0A401YZ62</accession>
<dbReference type="Pfam" id="PF02867">
    <property type="entry name" value="Ribonuc_red_lgC"/>
    <property type="match status" value="1"/>
</dbReference>
<evidence type="ECO:0000313" key="16">
    <source>
        <dbReference type="Proteomes" id="UP000286931"/>
    </source>
</evidence>
<evidence type="ECO:0000256" key="10">
    <source>
        <dbReference type="ARBA" id="ARBA00023285"/>
    </source>
</evidence>
<dbReference type="EC" id="1.17.4.2" evidence="3"/>
<dbReference type="Pfam" id="PF17975">
    <property type="entry name" value="RNR_Alpha"/>
    <property type="match status" value="1"/>
</dbReference>
<dbReference type="PANTHER" id="PTHR43371:SF1">
    <property type="entry name" value="RIBONUCLEOSIDE-DIPHOSPHATE REDUCTASE"/>
    <property type="match status" value="1"/>
</dbReference>
<dbReference type="RefSeq" id="WP_126641610.1">
    <property type="nucleotide sequence ID" value="NZ_BIFH01000035.1"/>
</dbReference>
<evidence type="ECO:0000259" key="14">
    <source>
        <dbReference type="Pfam" id="PF21995"/>
    </source>
</evidence>
<dbReference type="Pfam" id="PF21995">
    <property type="entry name" value="RNR-II_ins_dom"/>
    <property type="match status" value="1"/>
</dbReference>
<dbReference type="GO" id="GO:0000166">
    <property type="term" value="F:nucleotide binding"/>
    <property type="evidence" value="ECO:0007669"/>
    <property type="project" value="InterPro"/>
</dbReference>
<dbReference type="OrthoDB" id="9762933at2"/>
<evidence type="ECO:0000256" key="5">
    <source>
        <dbReference type="ARBA" id="ARBA00022628"/>
    </source>
</evidence>
<keyword evidence="10" id="KW-0170">Cobalt</keyword>
<evidence type="ECO:0000313" key="15">
    <source>
        <dbReference type="EMBL" id="GCD99840.1"/>
    </source>
</evidence>
<evidence type="ECO:0000256" key="11">
    <source>
        <dbReference type="ARBA" id="ARBA00048987"/>
    </source>
</evidence>
<dbReference type="InterPro" id="IPR013345">
    <property type="entry name" value="RTP_Rdtase_AdoCbl-dep"/>
</dbReference>
<dbReference type="Gene3D" id="3.20.70.20">
    <property type="match status" value="1"/>
</dbReference>
<dbReference type="Proteomes" id="UP000286931">
    <property type="component" value="Unassembled WGS sequence"/>
</dbReference>
<sequence>MTFASETARTVYERTYRRERPDGSLETWPETVERVVDANLRLVPPRYIEAGERQALINEIGRFRILPAGRHLRAGGVSDFALNNCWAAGWDPAEPARHFTFTLLRLAEGGGVGSNYSQRYFEQYPLVWTAPVVHIVCDPAHPDYAELLAAGLISSEYDPTWPGAYPVEDSREGWAAALAELIRVAHDPTTEDRSQVFDVGRVRAKGAALRAFGGTASGPTPFARMLVEVGRTLSSAVGYRLDGMDAMAIDHSIAACIMSGGVRRSARMSIKHWADLDIEFFINAKRDQSDHWTTNISVEVDDAFFEALDRDDERAIWVLRQLAAAALSNGEPGFWNSSLSAEGEVDGVYTTNPCGEATLTAWEPCTLGSINLGAFVNGYGDVEYESLDEAHRLLVRFLIRATFATVADPQSQAAIERYRRIGVGHTGLADHLAMRGIWYSSASTDTRVAYLLQSLAQVVDKAAADYSNELRIPRPIKTRAVAPTGTISKLAGVSGEGIHAPFSPYFIRRVRFSTVAADEVQQMERYAAAGYYIEPCRYAPNTGVVEIPTLDPLADRIDCLSNFESAADLTLPQQLDVQVLYQRLWADQAVSYTASIRPEQYTVSELMRILREYMPRLKGSTIFPETSRDQAPYERIDEDEFLLRSNGLTFETDTGYDEWCASGACPI</sequence>
<dbReference type="Gene3D" id="3.90.1390.10">
    <property type="entry name" value="b-12 dependent (class ii) ribonucleotide reductase, chain A, domain 3"/>
    <property type="match status" value="1"/>
</dbReference>
<evidence type="ECO:0000256" key="9">
    <source>
        <dbReference type="ARBA" id="ARBA00023284"/>
    </source>
</evidence>
<keyword evidence="5" id="KW-0846">Cobalamin</keyword>
<dbReference type="NCBIfam" id="TIGR02505">
    <property type="entry name" value="RTPR"/>
    <property type="match status" value="1"/>
</dbReference>
<dbReference type="InterPro" id="IPR050862">
    <property type="entry name" value="RdRp_reductase_class-2"/>
</dbReference>
<dbReference type="PANTHER" id="PTHR43371">
    <property type="entry name" value="VITAMIN B12-DEPENDENT RIBONUCLEOTIDE REDUCTASE"/>
    <property type="match status" value="1"/>
</dbReference>
<keyword evidence="6" id="KW-0235">DNA replication</keyword>
<reference evidence="15 16" key="1">
    <citation type="submission" date="2018-12" db="EMBL/GenBank/DDBJ databases">
        <title>Draft genome sequence of Embleya hyalina NBRC 13850T.</title>
        <authorList>
            <person name="Komaki H."/>
            <person name="Hosoyama A."/>
            <person name="Kimura A."/>
            <person name="Ichikawa N."/>
            <person name="Tamura T."/>
        </authorList>
    </citation>
    <scope>NUCLEOTIDE SEQUENCE [LARGE SCALE GENOMIC DNA]</scope>
    <source>
        <strain evidence="15 16">NBRC 13850</strain>
    </source>
</reference>
<evidence type="ECO:0000256" key="2">
    <source>
        <dbReference type="ARBA" id="ARBA00005654"/>
    </source>
</evidence>
<evidence type="ECO:0000259" key="13">
    <source>
        <dbReference type="Pfam" id="PF17975"/>
    </source>
</evidence>
<keyword evidence="9" id="KW-0676">Redox-active center</keyword>
<dbReference type="EMBL" id="BIFH01000035">
    <property type="protein sequence ID" value="GCD99840.1"/>
    <property type="molecule type" value="Genomic_DNA"/>
</dbReference>
<comment type="similarity">
    <text evidence="2">Belongs to the class II ribonucleoside-triphosphate reductase family.</text>
</comment>
<comment type="caution">
    <text evidence="15">The sequence shown here is derived from an EMBL/GenBank/DDBJ whole genome shotgun (WGS) entry which is preliminary data.</text>
</comment>
<protein>
    <recommendedName>
        <fullName evidence="4">Adenosylcobalamin-dependent ribonucleoside-triphosphate reductase</fullName>
        <ecNumber evidence="3">1.17.4.2</ecNumber>
    </recommendedName>
</protein>
<dbReference type="GO" id="GO:0008998">
    <property type="term" value="F:ribonucleoside-triphosphate reductase (thioredoxin) activity"/>
    <property type="evidence" value="ECO:0007669"/>
    <property type="project" value="UniProtKB-EC"/>
</dbReference>
<evidence type="ECO:0000256" key="4">
    <source>
        <dbReference type="ARBA" id="ARBA00021063"/>
    </source>
</evidence>
<dbReference type="GO" id="GO:0006260">
    <property type="term" value="P:DNA replication"/>
    <property type="evidence" value="ECO:0007669"/>
    <property type="project" value="UniProtKB-KW"/>
</dbReference>
<dbReference type="SUPFAM" id="SSF51998">
    <property type="entry name" value="PFL-like glycyl radical enzymes"/>
    <property type="match status" value="1"/>
</dbReference>